<dbReference type="EMBL" id="JADLQX010000027">
    <property type="protein sequence ID" value="MBF6301465.1"/>
    <property type="molecule type" value="Genomic_DNA"/>
</dbReference>
<reference evidence="3 4" key="1">
    <citation type="submission" date="2020-10" db="EMBL/GenBank/DDBJ databases">
        <title>Identification of Nocardia species via Next-generation sequencing and recognition of intraspecies genetic diversity.</title>
        <authorList>
            <person name="Li P."/>
            <person name="Li P."/>
            <person name="Lu B."/>
        </authorList>
    </citation>
    <scope>NUCLEOTIDE SEQUENCE [LARGE SCALE GENOMIC DNA]</scope>
    <source>
        <strain evidence="3 4">BJ06-0157</strain>
    </source>
</reference>
<gene>
    <name evidence="3" type="ORF">IU459_28575</name>
</gene>
<protein>
    <submittedName>
        <fullName evidence="3">NAD(P)-binding domain-containing protein</fullName>
    </submittedName>
</protein>
<dbReference type="SUPFAM" id="SSF51735">
    <property type="entry name" value="NAD(P)-binding Rossmann-fold domains"/>
    <property type="match status" value="1"/>
</dbReference>
<name>A0ABS0CXY4_9NOCA</name>
<feature type="domain" description="Pyrroline-5-carboxylate reductase catalytic N-terminal" evidence="2">
    <location>
        <begin position="2"/>
        <end position="94"/>
    </location>
</feature>
<evidence type="ECO:0000259" key="2">
    <source>
        <dbReference type="Pfam" id="PF03807"/>
    </source>
</evidence>
<keyword evidence="4" id="KW-1185">Reference proteome</keyword>
<proteinExistence type="predicted"/>
<organism evidence="3 4">
    <name type="scientific">Nocardia amamiensis</name>
    <dbReference type="NCBI Taxonomy" id="404578"/>
    <lineage>
        <taxon>Bacteria</taxon>
        <taxon>Bacillati</taxon>
        <taxon>Actinomycetota</taxon>
        <taxon>Actinomycetes</taxon>
        <taxon>Mycobacteriales</taxon>
        <taxon>Nocardiaceae</taxon>
        <taxon>Nocardia</taxon>
    </lineage>
</organism>
<keyword evidence="1" id="KW-0560">Oxidoreductase</keyword>
<dbReference type="PANTHER" id="PTHR14239:SF10">
    <property type="entry name" value="REDUCTASE"/>
    <property type="match status" value="1"/>
</dbReference>
<dbReference type="InterPro" id="IPR051267">
    <property type="entry name" value="STEAP_metalloreductase"/>
</dbReference>
<evidence type="ECO:0000313" key="3">
    <source>
        <dbReference type="EMBL" id="MBF6301465.1"/>
    </source>
</evidence>
<evidence type="ECO:0000256" key="1">
    <source>
        <dbReference type="ARBA" id="ARBA00023002"/>
    </source>
</evidence>
<dbReference type="Gene3D" id="3.40.50.720">
    <property type="entry name" value="NAD(P)-binding Rossmann-like Domain"/>
    <property type="match status" value="1"/>
</dbReference>
<dbReference type="InterPro" id="IPR028939">
    <property type="entry name" value="P5C_Rdtase_cat_N"/>
</dbReference>
<dbReference type="RefSeq" id="WP_195132679.1">
    <property type="nucleotide sequence ID" value="NZ_JADLQX010000027.1"/>
</dbReference>
<comment type="caution">
    <text evidence="3">The sequence shown here is derived from an EMBL/GenBank/DDBJ whole genome shotgun (WGS) entry which is preliminary data.</text>
</comment>
<dbReference type="Pfam" id="PF03807">
    <property type="entry name" value="F420_oxidored"/>
    <property type="match status" value="1"/>
</dbReference>
<accession>A0ABS0CXY4</accession>
<dbReference type="InterPro" id="IPR036291">
    <property type="entry name" value="NAD(P)-bd_dom_sf"/>
</dbReference>
<evidence type="ECO:0000313" key="4">
    <source>
        <dbReference type="Proteomes" id="UP000702209"/>
    </source>
</evidence>
<dbReference type="PANTHER" id="PTHR14239">
    <property type="entry name" value="DUDULIN-RELATED"/>
    <property type="match status" value="1"/>
</dbReference>
<sequence>MTIAVMGTGQVGRRLASRLQGLGHEVILGSRTSDNADAAAWARESGGRQGTFAEAAAGSEVIVNATGGTVSLAALTAAGPENLAGKVIVDVSNPLQFVDGSPRLAVPAEGSVAEQLQAAFPTARVVKTLNTMNNELMVDPTRVPGSHNVFLSGDDDSAKADVAALLRSFGWTDEQIIDLGGVRTARSVEPVVLLWVSLSRALGTADFNLSVVRPE</sequence>
<dbReference type="Proteomes" id="UP000702209">
    <property type="component" value="Unassembled WGS sequence"/>
</dbReference>